<evidence type="ECO:0000313" key="3">
    <source>
        <dbReference type="Proteomes" id="UP000318437"/>
    </source>
</evidence>
<reference evidence="2 3" key="1">
    <citation type="submission" date="2019-02" db="EMBL/GenBank/DDBJ databases">
        <title>Deep-cultivation of Planctomycetes and their phenomic and genomic characterization uncovers novel biology.</title>
        <authorList>
            <person name="Wiegand S."/>
            <person name="Jogler M."/>
            <person name="Boedeker C."/>
            <person name="Pinto D."/>
            <person name="Vollmers J."/>
            <person name="Rivas-Marin E."/>
            <person name="Kohn T."/>
            <person name="Peeters S.H."/>
            <person name="Heuer A."/>
            <person name="Rast P."/>
            <person name="Oberbeckmann S."/>
            <person name="Bunk B."/>
            <person name="Jeske O."/>
            <person name="Meyerdierks A."/>
            <person name="Storesund J.E."/>
            <person name="Kallscheuer N."/>
            <person name="Luecker S."/>
            <person name="Lage O.M."/>
            <person name="Pohl T."/>
            <person name="Merkel B.J."/>
            <person name="Hornburger P."/>
            <person name="Mueller R.-W."/>
            <person name="Bruemmer F."/>
            <person name="Labrenz M."/>
            <person name="Spormann A.M."/>
            <person name="Op Den Camp H."/>
            <person name="Overmann J."/>
            <person name="Amann R."/>
            <person name="Jetten M.S.M."/>
            <person name="Mascher T."/>
            <person name="Medema M.H."/>
            <person name="Devos D.P."/>
            <person name="Kaster A.-K."/>
            <person name="Ovreas L."/>
            <person name="Rohde M."/>
            <person name="Galperin M.Y."/>
            <person name="Jogler C."/>
        </authorList>
    </citation>
    <scope>NUCLEOTIDE SEQUENCE [LARGE SCALE GENOMIC DNA]</scope>
    <source>
        <strain evidence="2 3">Pla144</strain>
    </source>
</reference>
<evidence type="ECO:0000313" key="2">
    <source>
        <dbReference type="EMBL" id="TWU30149.1"/>
    </source>
</evidence>
<dbReference type="Proteomes" id="UP000318437">
    <property type="component" value="Unassembled WGS sequence"/>
</dbReference>
<dbReference type="Gene3D" id="1.50.10.20">
    <property type="match status" value="1"/>
</dbReference>
<name>A0A5C6D5H2_9BACT</name>
<comment type="caution">
    <text evidence="2">The sequence shown here is derived from an EMBL/GenBank/DDBJ whole genome shotgun (WGS) entry which is preliminary data.</text>
</comment>
<sequence length="399" mass="43986" precursor="true">MIRTLLILLVLMTPSLLEAAEKKVPQQALSSAVDYLWSQQHADGSWRSEQYAVLRSGQALTPFVLHTLLESSDSLSSDEAEKALRAVRLIVSHLDDEGALGRSDPDILEYPVYSTAYAVMAIARMQRLGYEASTEEKAELNRHLIKMGQFLRNAQFDEASGFHVGMPTYGGWGFDKAKQAGEPGHMDLAHTRRAIDAVFRSLGLPYTNDGSSARGDKACRFLAVMQKHPETFSLQPVPEGVTRPTEIPFDGGFYFSPVVLAANKGRFDDNANCWRSYATATCDGILALLAAGVPKDDERVTAAVEWLKKHTNIDYPQGVPTDHPEPWGEAIEFYHYAARAEVYRSLSFPAEDRAALAATVLKHQREDGSFMNTVSPLMKEDEPLLATALAVVALINCLP</sequence>
<dbReference type="InterPro" id="IPR008930">
    <property type="entry name" value="Terpenoid_cyclase/PrenylTrfase"/>
</dbReference>
<keyword evidence="3" id="KW-1185">Reference proteome</keyword>
<accession>A0A5C6D5H2</accession>
<feature type="signal peptide" evidence="1">
    <location>
        <begin position="1"/>
        <end position="19"/>
    </location>
</feature>
<protein>
    <recommendedName>
        <fullName evidence="4">Prenyltransferase and squalene oxidase repeat protein</fullName>
    </recommendedName>
</protein>
<evidence type="ECO:0008006" key="4">
    <source>
        <dbReference type="Google" id="ProtNLM"/>
    </source>
</evidence>
<dbReference type="EMBL" id="SJPS01000001">
    <property type="protein sequence ID" value="TWU30149.1"/>
    <property type="molecule type" value="Genomic_DNA"/>
</dbReference>
<feature type="chain" id="PRO_5022797827" description="Prenyltransferase and squalene oxidase repeat protein" evidence="1">
    <location>
        <begin position="20"/>
        <end position="399"/>
    </location>
</feature>
<dbReference type="SUPFAM" id="SSF48239">
    <property type="entry name" value="Terpenoid cyclases/Protein prenyltransferases"/>
    <property type="match status" value="1"/>
</dbReference>
<keyword evidence="1" id="KW-0732">Signal</keyword>
<evidence type="ECO:0000256" key="1">
    <source>
        <dbReference type="SAM" id="SignalP"/>
    </source>
</evidence>
<organism evidence="2 3">
    <name type="scientific">Bythopirellula polymerisocia</name>
    <dbReference type="NCBI Taxonomy" id="2528003"/>
    <lineage>
        <taxon>Bacteria</taxon>
        <taxon>Pseudomonadati</taxon>
        <taxon>Planctomycetota</taxon>
        <taxon>Planctomycetia</taxon>
        <taxon>Pirellulales</taxon>
        <taxon>Lacipirellulaceae</taxon>
        <taxon>Bythopirellula</taxon>
    </lineage>
</organism>
<dbReference type="OrthoDB" id="250219at2"/>
<proteinExistence type="predicted"/>
<gene>
    <name evidence="2" type="ORF">Pla144_09350</name>
</gene>
<dbReference type="AlphaFoldDB" id="A0A5C6D5H2"/>
<dbReference type="RefSeq" id="WP_146448105.1">
    <property type="nucleotide sequence ID" value="NZ_SJPS01000001.1"/>
</dbReference>